<organism evidence="3 4">
    <name type="scientific">Claveliimonas bilis</name>
    <dbReference type="NCBI Taxonomy" id="3028070"/>
    <lineage>
        <taxon>Bacteria</taxon>
        <taxon>Bacillati</taxon>
        <taxon>Bacillota</taxon>
        <taxon>Clostridia</taxon>
        <taxon>Lachnospirales</taxon>
        <taxon>Lachnospiraceae</taxon>
        <taxon>Claveliimonas</taxon>
    </lineage>
</organism>
<dbReference type="Pfam" id="PF11133">
    <property type="entry name" value="Phage_head_fibr"/>
    <property type="match status" value="1"/>
</dbReference>
<dbReference type="EMBL" id="AP027742">
    <property type="protein sequence ID" value="BDZ76977.1"/>
    <property type="molecule type" value="Genomic_DNA"/>
</dbReference>
<dbReference type="RefSeq" id="WP_316266600.1">
    <property type="nucleotide sequence ID" value="NZ_AP027742.1"/>
</dbReference>
<dbReference type="Proteomes" id="UP001305815">
    <property type="component" value="Chromosome"/>
</dbReference>
<accession>A0ABM8I200</accession>
<keyword evidence="2" id="KW-0945">Host-virus interaction</keyword>
<keyword evidence="4" id="KW-1185">Reference proteome</keyword>
<evidence type="ECO:0000313" key="4">
    <source>
        <dbReference type="Proteomes" id="UP001305815"/>
    </source>
</evidence>
<reference evidence="4" key="1">
    <citation type="journal article" date="2023" name="Int. J. Syst. Evol. Microbiol.">
        <title>Claveliimonas bilis gen. nov., sp. nov., deoxycholic acid-producing bacteria isolated from human faeces, and reclassification of Sellimonas monacensis Zenner et al. 2021 as Claveliimonas monacensis comb. nov.</title>
        <authorList>
            <person name="Hisatomi A."/>
            <person name="Kastawa N.W.E.P.G."/>
            <person name="Song I."/>
            <person name="Ohkuma M."/>
            <person name="Fukiya S."/>
            <person name="Sakamoto M."/>
        </authorList>
    </citation>
    <scope>NUCLEOTIDE SEQUENCE [LARGE SCALE GENOMIC DNA]</scope>
    <source>
        <strain evidence="4">12BBH14</strain>
    </source>
</reference>
<sequence>MQIVDAIKNLTIAMKGSGSVEDITTDQIAGAIQYMADNWEAISAGIGGGGEAVSVDTLSGATDTGKSLMKAANQQAAREAIGAGTPYTLPAAKADSLGGVKLASAVNVVSAADATAAGEAYDQTVAQSTVTLANANKAAINVIITNLKTAGIMA</sequence>
<dbReference type="InterPro" id="IPR022741">
    <property type="entry name" value="Phage_B103_Gp8"/>
</dbReference>
<proteinExistence type="predicted"/>
<gene>
    <name evidence="3" type="ORF">Lac1_11600</name>
</gene>
<name>A0ABM8I200_9FIRM</name>
<protein>
    <recommendedName>
        <fullName evidence="5">Head fiber protein</fullName>
    </recommendedName>
</protein>
<evidence type="ECO:0000256" key="1">
    <source>
        <dbReference type="ARBA" id="ARBA00004328"/>
    </source>
</evidence>
<dbReference type="Gene3D" id="6.10.140.1630">
    <property type="match status" value="1"/>
</dbReference>
<evidence type="ECO:0000313" key="3">
    <source>
        <dbReference type="EMBL" id="BDZ76977.1"/>
    </source>
</evidence>
<evidence type="ECO:0008006" key="5">
    <source>
        <dbReference type="Google" id="ProtNLM"/>
    </source>
</evidence>
<evidence type="ECO:0000256" key="2">
    <source>
        <dbReference type="ARBA" id="ARBA00022581"/>
    </source>
</evidence>
<comment type="subcellular location">
    <subcellularLocation>
        <location evidence="1">Virion</location>
    </subcellularLocation>
</comment>